<dbReference type="GO" id="GO:0008408">
    <property type="term" value="F:3'-5' exonuclease activity"/>
    <property type="evidence" value="ECO:0007669"/>
    <property type="project" value="InterPro"/>
</dbReference>
<dbReference type="InterPro" id="IPR002562">
    <property type="entry name" value="3'-5'_exonuclease_dom"/>
</dbReference>
<dbReference type="InterPro" id="IPR036397">
    <property type="entry name" value="RNaseH_sf"/>
</dbReference>
<keyword evidence="5" id="KW-1185">Reference proteome</keyword>
<evidence type="ECO:0000313" key="5">
    <source>
        <dbReference type="Proteomes" id="UP000247498"/>
    </source>
</evidence>
<feature type="compositionally biased region" description="Basic residues" evidence="1">
    <location>
        <begin position="27"/>
        <end position="39"/>
    </location>
</feature>
<evidence type="ECO:0008006" key="6">
    <source>
        <dbReference type="Google" id="ProtNLM"/>
    </source>
</evidence>
<feature type="compositionally biased region" description="Gly residues" evidence="1">
    <location>
        <begin position="641"/>
        <end position="653"/>
    </location>
</feature>
<name>A0A2V0NYC6_9CHLO</name>
<dbReference type="InterPro" id="IPR012337">
    <property type="entry name" value="RNaseH-like_sf"/>
</dbReference>
<dbReference type="Gene3D" id="3.30.420.10">
    <property type="entry name" value="Ribonuclease H-like superfamily/Ribonuclease H"/>
    <property type="match status" value="1"/>
</dbReference>
<dbReference type="OrthoDB" id="10261556at2759"/>
<dbReference type="Pfam" id="PF01612">
    <property type="entry name" value="DNA_pol_A_exo1"/>
    <property type="match status" value="1"/>
</dbReference>
<protein>
    <recommendedName>
        <fullName evidence="6">3'-5' exonuclease domain-containing protein</fullName>
    </recommendedName>
</protein>
<accession>A0A2V0NYC6</accession>
<feature type="compositionally biased region" description="Low complexity" evidence="1">
    <location>
        <begin position="213"/>
        <end position="225"/>
    </location>
</feature>
<feature type="compositionally biased region" description="Gly residues" evidence="1">
    <location>
        <begin position="669"/>
        <end position="680"/>
    </location>
</feature>
<feature type="region of interest" description="Disordered" evidence="1">
    <location>
        <begin position="26"/>
        <end position="48"/>
    </location>
</feature>
<dbReference type="GO" id="GO:0003676">
    <property type="term" value="F:nucleic acid binding"/>
    <property type="evidence" value="ECO:0007669"/>
    <property type="project" value="InterPro"/>
</dbReference>
<dbReference type="GO" id="GO:0002161">
    <property type="term" value="F:aminoacyl-tRNA deacylase activity"/>
    <property type="evidence" value="ECO:0007669"/>
    <property type="project" value="InterPro"/>
</dbReference>
<dbReference type="InParanoid" id="A0A2V0NYC6"/>
<dbReference type="AlphaFoldDB" id="A0A2V0NYC6"/>
<feature type="region of interest" description="Disordered" evidence="1">
    <location>
        <begin position="641"/>
        <end position="689"/>
    </location>
</feature>
<dbReference type="PANTHER" id="PTHR47765:SF2">
    <property type="entry name" value="EXONUCLEASE MUT-7 HOMOLOG"/>
    <property type="match status" value="1"/>
</dbReference>
<dbReference type="SUPFAM" id="SSF55826">
    <property type="entry name" value="YbaK/ProRS associated domain"/>
    <property type="match status" value="1"/>
</dbReference>
<dbReference type="PANTHER" id="PTHR47765">
    <property type="entry name" value="3'-5' EXONUCLEASE DOMAIN-CONTAINING PROTEIN"/>
    <property type="match status" value="1"/>
</dbReference>
<gene>
    <name evidence="4" type="ORF">Rsub_05230</name>
</gene>
<evidence type="ECO:0000256" key="1">
    <source>
        <dbReference type="SAM" id="MobiDB-lite"/>
    </source>
</evidence>
<dbReference type="Proteomes" id="UP000247498">
    <property type="component" value="Unassembled WGS sequence"/>
</dbReference>
<comment type="caution">
    <text evidence="4">The sequence shown here is derived from an EMBL/GenBank/DDBJ whole genome shotgun (WGS) entry which is preliminary data.</text>
</comment>
<feature type="domain" description="YbaK/aminoacyl-tRNA synthetase-associated" evidence="3">
    <location>
        <begin position="93"/>
        <end position="199"/>
    </location>
</feature>
<sequence length="817" mass="82814">MANLDRLLRMPAWGRVVHPALQEGARWHAKPMRQPRGRARAASPRAAASAAGAAAAEAAAARQLEPLTNADLSAHIQAHGLQAAILPRPPDLDDADVIKSLVFSANSQPVLVVAPLAAKVNERKLAAHLGVSRRRVRLASTDDALAHSGYAVGTVPPFGHRHPLRTLVDAAVTRHPGPWLWAGGGHPDLELRVSVTELLAHTAPEVGDFAGPASGAAASDGSSLESGDEGEGALPQPWPAGSDVVRLVGIVALRRRIAKTLLFLTLVPETTPSLPPNGQAAWLRRVWRHPERAAPAEVQVIVGKTVERALGREGAIALMDSLKVGSVVAVTGRVQPNPGGGGVAPNTLDVVAHSVSPLHKSADALASALRRAARDSGLPVSTAAELERLRRLGAEAYSAAFLALPGASGDSGDEGGGAAARRRARSGGAAAAGPPGGGGASDGSSSSGALAGNASGAGTLSRASTGSGASSAGAPSGSGQAADEEPRYWQLPLPGERVADVSDAASLAAMRETLLGALARSAAARRAAGGADVAPSMVVGLDVEWRPFERGASHTPAALLQVALRDTVFLVDLLALCRRSPLQLGPQPAAGDAATEAALCEVLAAVFCSPDAVKVGFYLAQDLERIRSSYPWLPLFAPGGGSSGGGGGGGSDGGPAPDRRRGEAAAGEQAGGQGTGGGQSGDEQSGGEQSGCALAMHVDLLALVRAALPRMESLAHLSLARLTEQLLGAPLDKGPQRSDWELRPLTQQQRDYAAGDAAVLTVLFDAVQARAAAPLGARALAGLAGGLAALPLSPEEERRYPGEPPAAAAAALEEAAM</sequence>
<organism evidence="4 5">
    <name type="scientific">Raphidocelis subcapitata</name>
    <dbReference type="NCBI Taxonomy" id="307507"/>
    <lineage>
        <taxon>Eukaryota</taxon>
        <taxon>Viridiplantae</taxon>
        <taxon>Chlorophyta</taxon>
        <taxon>core chlorophytes</taxon>
        <taxon>Chlorophyceae</taxon>
        <taxon>CS clade</taxon>
        <taxon>Sphaeropleales</taxon>
        <taxon>Selenastraceae</taxon>
        <taxon>Raphidocelis</taxon>
    </lineage>
</organism>
<dbReference type="EMBL" id="BDRX01000033">
    <property type="protein sequence ID" value="GBF92616.1"/>
    <property type="molecule type" value="Genomic_DNA"/>
</dbReference>
<proteinExistence type="predicted"/>
<dbReference type="InterPro" id="IPR007214">
    <property type="entry name" value="YbaK/aa-tRNA-synth-assoc-dom"/>
</dbReference>
<evidence type="ECO:0000259" key="2">
    <source>
        <dbReference type="Pfam" id="PF01612"/>
    </source>
</evidence>
<feature type="compositionally biased region" description="Low complexity" evidence="1">
    <location>
        <begin position="442"/>
        <end position="481"/>
    </location>
</feature>
<feature type="domain" description="3'-5' exonuclease" evidence="2">
    <location>
        <begin position="716"/>
        <end position="768"/>
    </location>
</feature>
<evidence type="ECO:0000313" key="4">
    <source>
        <dbReference type="EMBL" id="GBF92616.1"/>
    </source>
</evidence>
<dbReference type="Pfam" id="PF04073">
    <property type="entry name" value="tRNA_edit"/>
    <property type="match status" value="1"/>
</dbReference>
<dbReference type="InterPro" id="IPR036754">
    <property type="entry name" value="YbaK/aa-tRNA-synt-asso_dom_sf"/>
</dbReference>
<evidence type="ECO:0000259" key="3">
    <source>
        <dbReference type="Pfam" id="PF04073"/>
    </source>
</evidence>
<dbReference type="SUPFAM" id="SSF53098">
    <property type="entry name" value="Ribonuclease H-like"/>
    <property type="match status" value="2"/>
</dbReference>
<feature type="region of interest" description="Disordered" evidence="1">
    <location>
        <begin position="206"/>
        <end position="238"/>
    </location>
</feature>
<dbReference type="STRING" id="307507.A0A2V0NYC6"/>
<dbReference type="Gene3D" id="3.90.960.10">
    <property type="entry name" value="YbaK/aminoacyl-tRNA synthetase-associated domain"/>
    <property type="match status" value="1"/>
</dbReference>
<reference evidence="4 5" key="1">
    <citation type="journal article" date="2018" name="Sci. Rep.">
        <title>Raphidocelis subcapitata (=Pseudokirchneriella subcapitata) provides an insight into genome evolution and environmental adaptations in the Sphaeropleales.</title>
        <authorList>
            <person name="Suzuki S."/>
            <person name="Yamaguchi H."/>
            <person name="Nakajima N."/>
            <person name="Kawachi M."/>
        </authorList>
    </citation>
    <scope>NUCLEOTIDE SEQUENCE [LARGE SCALE GENOMIC DNA]</scope>
    <source>
        <strain evidence="4 5">NIES-35</strain>
    </source>
</reference>
<dbReference type="InterPro" id="IPR052408">
    <property type="entry name" value="Exonuclease_MUT-7-like"/>
</dbReference>
<feature type="region of interest" description="Disordered" evidence="1">
    <location>
        <begin position="408"/>
        <end position="484"/>
    </location>
</feature>